<dbReference type="EMBL" id="UAVU01000003">
    <property type="protein sequence ID" value="SQA99370.1"/>
    <property type="molecule type" value="Genomic_DNA"/>
</dbReference>
<reference evidence="1 2" key="1">
    <citation type="submission" date="2018-06" db="EMBL/GenBank/DDBJ databases">
        <authorList>
            <consortium name="Pathogen Informatics"/>
            <person name="Doyle S."/>
        </authorList>
    </citation>
    <scope>NUCLEOTIDE SEQUENCE [LARGE SCALE GENOMIC DNA]</scope>
    <source>
        <strain evidence="1 2">NCTC12120</strain>
    </source>
</reference>
<organism evidence="1 2">
    <name type="scientific">Cedecea neteri</name>
    <dbReference type="NCBI Taxonomy" id="158822"/>
    <lineage>
        <taxon>Bacteria</taxon>
        <taxon>Pseudomonadati</taxon>
        <taxon>Pseudomonadota</taxon>
        <taxon>Gammaproteobacteria</taxon>
        <taxon>Enterobacterales</taxon>
        <taxon>Enterobacteriaceae</taxon>
        <taxon>Cedecea</taxon>
    </lineage>
</organism>
<dbReference type="AlphaFoldDB" id="A0A2X2VBL5"/>
<sequence>MVLPLPMVTLSPRVMAIQLSGLGSGLPLRNRSLAKVTPWPIKQFLPVVTFSHRNEWGLDAGAGTDHAVALDLNKWPDEYAAVQRAFVEVKLAQQPSRRQQQSHPGCRF</sequence>
<gene>
    <name evidence="1" type="ORF">NCTC12120_03288</name>
</gene>
<evidence type="ECO:0000313" key="1">
    <source>
        <dbReference type="EMBL" id="SQA99370.1"/>
    </source>
</evidence>
<evidence type="ECO:0000313" key="2">
    <source>
        <dbReference type="Proteomes" id="UP000251197"/>
    </source>
</evidence>
<accession>A0A2X2VBL5</accession>
<dbReference type="Proteomes" id="UP000251197">
    <property type="component" value="Unassembled WGS sequence"/>
</dbReference>
<proteinExistence type="predicted"/>
<name>A0A2X2VBL5_9ENTR</name>
<protein>
    <submittedName>
        <fullName evidence="1">Uncharacterized protein</fullName>
    </submittedName>
</protein>